<protein>
    <submittedName>
        <fullName evidence="2">Uncharacterized protein</fullName>
    </submittedName>
</protein>
<dbReference type="Proteomes" id="UP000826195">
    <property type="component" value="Unassembled WGS sequence"/>
</dbReference>
<gene>
    <name evidence="2" type="ORF">KQX54_017846</name>
</gene>
<comment type="caution">
    <text evidence="2">The sequence shown here is derived from an EMBL/GenBank/DDBJ whole genome shotgun (WGS) entry which is preliminary data.</text>
</comment>
<accession>A0AAV7J6X4</accession>
<feature type="region of interest" description="Disordered" evidence="1">
    <location>
        <begin position="1"/>
        <end position="29"/>
    </location>
</feature>
<dbReference type="AlphaFoldDB" id="A0AAV7J6X4"/>
<name>A0AAV7J6X4_COTGL</name>
<evidence type="ECO:0000313" key="3">
    <source>
        <dbReference type="Proteomes" id="UP000826195"/>
    </source>
</evidence>
<feature type="compositionally biased region" description="Basic and acidic residues" evidence="1">
    <location>
        <begin position="9"/>
        <end position="29"/>
    </location>
</feature>
<organism evidence="2 3">
    <name type="scientific">Cotesia glomerata</name>
    <name type="common">Lepidopteran parasitic wasp</name>
    <name type="synonym">Apanteles glomeratus</name>
    <dbReference type="NCBI Taxonomy" id="32391"/>
    <lineage>
        <taxon>Eukaryota</taxon>
        <taxon>Metazoa</taxon>
        <taxon>Ecdysozoa</taxon>
        <taxon>Arthropoda</taxon>
        <taxon>Hexapoda</taxon>
        <taxon>Insecta</taxon>
        <taxon>Pterygota</taxon>
        <taxon>Neoptera</taxon>
        <taxon>Endopterygota</taxon>
        <taxon>Hymenoptera</taxon>
        <taxon>Apocrita</taxon>
        <taxon>Ichneumonoidea</taxon>
        <taxon>Braconidae</taxon>
        <taxon>Microgastrinae</taxon>
        <taxon>Cotesia</taxon>
    </lineage>
</organism>
<dbReference type="EMBL" id="JAHXZJ010000001">
    <property type="protein sequence ID" value="KAH0568034.1"/>
    <property type="molecule type" value="Genomic_DNA"/>
</dbReference>
<keyword evidence="3" id="KW-1185">Reference proteome</keyword>
<sequence length="71" mass="7913">MDSYPYRVSRVEGEGSERGKEKSLREHQTKGSAMCISVTRVGHSMMLMLDVAVQEPYPAFSITATFSLSIQ</sequence>
<evidence type="ECO:0000313" key="2">
    <source>
        <dbReference type="EMBL" id="KAH0568034.1"/>
    </source>
</evidence>
<proteinExistence type="predicted"/>
<evidence type="ECO:0000256" key="1">
    <source>
        <dbReference type="SAM" id="MobiDB-lite"/>
    </source>
</evidence>
<reference evidence="2 3" key="1">
    <citation type="journal article" date="2021" name="J. Hered.">
        <title>A chromosome-level genome assembly of the parasitoid wasp, Cotesia glomerata (Hymenoptera: Braconidae).</title>
        <authorList>
            <person name="Pinto B.J."/>
            <person name="Weis J.J."/>
            <person name="Gamble T."/>
            <person name="Ode P.J."/>
            <person name="Paul R."/>
            <person name="Zaspel J.M."/>
        </authorList>
    </citation>
    <scope>NUCLEOTIDE SEQUENCE [LARGE SCALE GENOMIC DNA]</scope>
    <source>
        <strain evidence="2">CgM1</strain>
    </source>
</reference>